<feature type="transmembrane region" description="Helical" evidence="8">
    <location>
        <begin position="127"/>
        <end position="145"/>
    </location>
</feature>
<accession>A0A1G6PGZ1</accession>
<feature type="transmembrane region" description="Helical" evidence="8">
    <location>
        <begin position="194"/>
        <end position="213"/>
    </location>
</feature>
<feature type="transmembrane region" description="Helical" evidence="8">
    <location>
        <begin position="616"/>
        <end position="637"/>
    </location>
</feature>
<comment type="similarity">
    <text evidence="2">Belongs to the binding-protein-dependent transport system permease family. FecCD subfamily.</text>
</comment>
<evidence type="ECO:0000256" key="2">
    <source>
        <dbReference type="ARBA" id="ARBA00007935"/>
    </source>
</evidence>
<dbReference type="InterPro" id="IPR000522">
    <property type="entry name" value="ABC_transptr_permease_BtuC"/>
</dbReference>
<dbReference type="AlphaFoldDB" id="A0A1G6PGZ1"/>
<feature type="transmembrane region" description="Helical" evidence="8">
    <location>
        <begin position="311"/>
        <end position="335"/>
    </location>
</feature>
<dbReference type="EMBL" id="FMYQ01000010">
    <property type="protein sequence ID" value="SDC78766.1"/>
    <property type="molecule type" value="Genomic_DNA"/>
</dbReference>
<gene>
    <name evidence="9" type="ORF">SAMN05421548_110127</name>
</gene>
<protein>
    <submittedName>
        <fullName evidence="9">Iron complex transport system permease protein</fullName>
    </submittedName>
</protein>
<dbReference type="PANTHER" id="PTHR30472">
    <property type="entry name" value="FERRIC ENTEROBACTIN TRANSPORT SYSTEM PERMEASE PROTEIN"/>
    <property type="match status" value="1"/>
</dbReference>
<dbReference type="CDD" id="cd06550">
    <property type="entry name" value="TM_ABC_iron-siderophores_like"/>
    <property type="match status" value="2"/>
</dbReference>
<dbReference type="SUPFAM" id="SSF81345">
    <property type="entry name" value="ABC transporter involved in vitamin B12 uptake, BtuC"/>
    <property type="match status" value="2"/>
</dbReference>
<name>A0A1G6PGZ1_9BURK</name>
<feature type="transmembrane region" description="Helical" evidence="8">
    <location>
        <begin position="649"/>
        <end position="666"/>
    </location>
</feature>
<reference evidence="10" key="1">
    <citation type="submission" date="2016-09" db="EMBL/GenBank/DDBJ databases">
        <authorList>
            <person name="Varghese N."/>
            <person name="Submissions S."/>
        </authorList>
    </citation>
    <scope>NUCLEOTIDE SEQUENCE [LARGE SCALE GENOMIC DNA]</scope>
    <source>
        <strain evidence="10">TNe-862</strain>
    </source>
</reference>
<keyword evidence="3" id="KW-0813">Transport</keyword>
<evidence type="ECO:0000256" key="6">
    <source>
        <dbReference type="ARBA" id="ARBA00022989"/>
    </source>
</evidence>
<feature type="transmembrane region" description="Helical" evidence="8">
    <location>
        <begin position="356"/>
        <end position="378"/>
    </location>
</feature>
<keyword evidence="5 8" id="KW-0812">Transmembrane</keyword>
<dbReference type="Proteomes" id="UP000198908">
    <property type="component" value="Unassembled WGS sequence"/>
</dbReference>
<dbReference type="NCBIfam" id="NF007866">
    <property type="entry name" value="PRK10577.1-2"/>
    <property type="match status" value="1"/>
</dbReference>
<dbReference type="Pfam" id="PF01032">
    <property type="entry name" value="FecCD"/>
    <property type="match status" value="2"/>
</dbReference>
<dbReference type="GO" id="GO:0033214">
    <property type="term" value="P:siderophore-iron import into cell"/>
    <property type="evidence" value="ECO:0007669"/>
    <property type="project" value="TreeGrafter"/>
</dbReference>
<dbReference type="GO" id="GO:0005886">
    <property type="term" value="C:plasma membrane"/>
    <property type="evidence" value="ECO:0007669"/>
    <property type="project" value="UniProtKB-SubCell"/>
</dbReference>
<keyword evidence="10" id="KW-1185">Reference proteome</keyword>
<feature type="transmembrane region" description="Helical" evidence="8">
    <location>
        <begin position="460"/>
        <end position="478"/>
    </location>
</feature>
<proteinExistence type="inferred from homology"/>
<evidence type="ECO:0000313" key="9">
    <source>
        <dbReference type="EMBL" id="SDC78766.1"/>
    </source>
</evidence>
<feature type="transmembrane region" description="Helical" evidence="8">
    <location>
        <begin position="245"/>
        <end position="269"/>
    </location>
</feature>
<keyword evidence="7 8" id="KW-0472">Membrane</keyword>
<dbReference type="PANTHER" id="PTHR30472:SF37">
    <property type="entry name" value="FE(3+) DICITRATE TRANSPORT SYSTEM PERMEASE PROTEIN FECD-RELATED"/>
    <property type="match status" value="1"/>
</dbReference>
<feature type="transmembrane region" description="Helical" evidence="8">
    <location>
        <begin position="98"/>
        <end position="121"/>
    </location>
</feature>
<feature type="transmembrane region" description="Helical" evidence="8">
    <location>
        <begin position="529"/>
        <end position="550"/>
    </location>
</feature>
<sequence>MSASMLTSVVSLRRTPLLPVCALFALATLLFALRVDARLAPAFWWQALVAPTNTDVAQLLVHYSDLPRVAVTLLCGAALGLAGVATQQVLRNPLAEPMTLGIFSGAWLALALATVYAPFLLAGSRDAVALAGGAAALAAVFALAARRGMSPLALILAGMIVNLCGGAFCLALAISHYDLLSGLLIWGGGSFAQYNWSVALALATRLVPCALLLRLLLRPMAVFDLGDTIASGLGVSLRATRAITLGLALIIAACVVSAVGVIGFVGLSAPAVARLAGARRLRGRVIWSPLTGAALLWLADQLAQLCTAHFSLTIPTGAITTLIGAPLLIVMLRRLRGRPDLARTPALHSAPLSPRGLRVAALASVLAPATVTAISLSLGRGLAGWHLSDAHEAGALLFLRMPHVVAAAGVGVLLALSGGIVQRMTGNPMASPDLLGISAGGALGLTGALFLTAHPGLPTFLVWCAAGSMLTLCALVLIARASSFSPDTLILAGMALSAAFQAISVIAISSGDPRVVVLYNLLAGSTYNVGPLMAALVAACALLALAAVPLCRRWLDILPLGDAVSVGLGVRIAGARFGLLMLSAMLSAVATLVIGPLSFIGLMAPHMARMLGIRRAMPLLFVAAAFGATLMIGSDWLGRWVLFPQEMPAGVMATLIGGLYLILTTFRRPAQDWPGS</sequence>
<dbReference type="Gene3D" id="1.10.3470.10">
    <property type="entry name" value="ABC transporter involved in vitamin B12 uptake, BtuC"/>
    <property type="match status" value="2"/>
</dbReference>
<comment type="subcellular location">
    <subcellularLocation>
        <location evidence="1">Cell membrane</location>
        <topology evidence="1">Multi-pass membrane protein</topology>
    </subcellularLocation>
</comment>
<dbReference type="RefSeq" id="WP_245746839.1">
    <property type="nucleotide sequence ID" value="NZ_FMYQ01000010.1"/>
</dbReference>
<evidence type="ECO:0000256" key="8">
    <source>
        <dbReference type="SAM" id="Phobius"/>
    </source>
</evidence>
<dbReference type="GO" id="GO:0022857">
    <property type="term" value="F:transmembrane transporter activity"/>
    <property type="evidence" value="ECO:0007669"/>
    <property type="project" value="InterPro"/>
</dbReference>
<dbReference type="InterPro" id="IPR037294">
    <property type="entry name" value="ABC_BtuC-like"/>
</dbReference>
<evidence type="ECO:0000256" key="3">
    <source>
        <dbReference type="ARBA" id="ARBA00022448"/>
    </source>
</evidence>
<evidence type="ECO:0000256" key="7">
    <source>
        <dbReference type="ARBA" id="ARBA00023136"/>
    </source>
</evidence>
<evidence type="ECO:0000256" key="1">
    <source>
        <dbReference type="ARBA" id="ARBA00004651"/>
    </source>
</evidence>
<feature type="transmembrane region" description="Helical" evidence="8">
    <location>
        <begin position="433"/>
        <end position="454"/>
    </location>
</feature>
<keyword evidence="6 8" id="KW-1133">Transmembrane helix</keyword>
<feature type="transmembrane region" description="Helical" evidence="8">
    <location>
        <begin position="152"/>
        <end position="174"/>
    </location>
</feature>
<dbReference type="STRING" id="416944.SAMN05421548_110127"/>
<feature type="transmembrane region" description="Helical" evidence="8">
    <location>
        <begin position="398"/>
        <end position="421"/>
    </location>
</feature>
<feature type="transmembrane region" description="Helical" evidence="8">
    <location>
        <begin position="490"/>
        <end position="509"/>
    </location>
</feature>
<feature type="transmembrane region" description="Helical" evidence="8">
    <location>
        <begin position="580"/>
        <end position="604"/>
    </location>
</feature>
<keyword evidence="4" id="KW-1003">Cell membrane</keyword>
<evidence type="ECO:0000256" key="5">
    <source>
        <dbReference type="ARBA" id="ARBA00022692"/>
    </source>
</evidence>
<organism evidence="9 10">
    <name type="scientific">Paraburkholderia lycopersici</name>
    <dbReference type="NCBI Taxonomy" id="416944"/>
    <lineage>
        <taxon>Bacteria</taxon>
        <taxon>Pseudomonadati</taxon>
        <taxon>Pseudomonadota</taxon>
        <taxon>Betaproteobacteria</taxon>
        <taxon>Burkholderiales</taxon>
        <taxon>Burkholderiaceae</taxon>
        <taxon>Paraburkholderia</taxon>
    </lineage>
</organism>
<evidence type="ECO:0000256" key="4">
    <source>
        <dbReference type="ARBA" id="ARBA00022475"/>
    </source>
</evidence>
<evidence type="ECO:0000313" key="10">
    <source>
        <dbReference type="Proteomes" id="UP000198908"/>
    </source>
</evidence>